<organism evidence="2 3">
    <name type="scientific">Gigaspora margarita</name>
    <dbReference type="NCBI Taxonomy" id="4874"/>
    <lineage>
        <taxon>Eukaryota</taxon>
        <taxon>Fungi</taxon>
        <taxon>Fungi incertae sedis</taxon>
        <taxon>Mucoromycota</taxon>
        <taxon>Glomeromycotina</taxon>
        <taxon>Glomeromycetes</taxon>
        <taxon>Diversisporales</taxon>
        <taxon>Gigasporaceae</taxon>
        <taxon>Gigaspora</taxon>
    </lineage>
</organism>
<sequence length="353" mass="40635">MSDPRKSDKLPHPQKVKDLTIGREPNSAVVFHALPKHDYTVNPSEVPDDRQKWQDKEHRVHLNNDKKGIVGHLQKDWEESTTSDQKTVATRDVSDELSDPQKDECDELPDTQKDESDELPDPQKDKNDKLPDPQKDKNDELPDPQKVELSDLQKDECDDPQKDESDKQPNPQKVNNFIIGREPNSSVVFHALPRHYNLVDPREIPDDRQKWQDQEHRVYVGGDKKGIVGHLQKDWENSVTSDQKNVTTSDVSDELPDSQKDESDELPGREPNSSVVFHALPKHYNIVDPREVPDDRQKWQDQEHRVHFGGDKKGIVGHLQKDWEESATSDKKMLTEKDKKKPTNNKVLGNIDN</sequence>
<evidence type="ECO:0000313" key="2">
    <source>
        <dbReference type="EMBL" id="CAG8459872.1"/>
    </source>
</evidence>
<reference evidence="2 3" key="1">
    <citation type="submission" date="2021-06" db="EMBL/GenBank/DDBJ databases">
        <authorList>
            <person name="Kallberg Y."/>
            <person name="Tangrot J."/>
            <person name="Rosling A."/>
        </authorList>
    </citation>
    <scope>NUCLEOTIDE SEQUENCE [LARGE SCALE GENOMIC DNA]</scope>
    <source>
        <strain evidence="2 3">120-4 pot B 10/14</strain>
    </source>
</reference>
<feature type="compositionally biased region" description="Basic and acidic residues" evidence="1">
    <location>
        <begin position="1"/>
        <end position="21"/>
    </location>
</feature>
<feature type="region of interest" description="Disordered" evidence="1">
    <location>
        <begin position="230"/>
        <end position="353"/>
    </location>
</feature>
<evidence type="ECO:0000313" key="3">
    <source>
        <dbReference type="Proteomes" id="UP000789901"/>
    </source>
</evidence>
<dbReference type="EMBL" id="CAJVQB010000033">
    <property type="protein sequence ID" value="CAG8459872.1"/>
    <property type="molecule type" value="Genomic_DNA"/>
</dbReference>
<feature type="compositionally biased region" description="Polar residues" evidence="1">
    <location>
        <begin position="344"/>
        <end position="353"/>
    </location>
</feature>
<feature type="compositionally biased region" description="Polar residues" evidence="1">
    <location>
        <begin position="237"/>
        <end position="250"/>
    </location>
</feature>
<proteinExistence type="predicted"/>
<feature type="compositionally biased region" description="Acidic residues" evidence="1">
    <location>
        <begin position="104"/>
        <end position="120"/>
    </location>
</feature>
<feature type="compositionally biased region" description="Basic and acidic residues" evidence="1">
    <location>
        <begin position="288"/>
        <end position="341"/>
    </location>
</feature>
<protein>
    <submittedName>
        <fullName evidence="2">34206_t:CDS:1</fullName>
    </submittedName>
</protein>
<gene>
    <name evidence="2" type="ORF">GMARGA_LOCUS250</name>
</gene>
<name>A0ABM8VVX3_GIGMA</name>
<accession>A0ABM8VVX3</accession>
<evidence type="ECO:0000256" key="1">
    <source>
        <dbReference type="SAM" id="MobiDB-lite"/>
    </source>
</evidence>
<feature type="region of interest" description="Disordered" evidence="1">
    <location>
        <begin position="1"/>
        <end position="184"/>
    </location>
</feature>
<feature type="compositionally biased region" description="Basic and acidic residues" evidence="1">
    <location>
        <begin position="121"/>
        <end position="167"/>
    </location>
</feature>
<keyword evidence="3" id="KW-1185">Reference proteome</keyword>
<comment type="caution">
    <text evidence="2">The sequence shown here is derived from an EMBL/GenBank/DDBJ whole genome shotgun (WGS) entry which is preliminary data.</text>
</comment>
<dbReference type="Proteomes" id="UP000789901">
    <property type="component" value="Unassembled WGS sequence"/>
</dbReference>
<feature type="compositionally biased region" description="Basic and acidic residues" evidence="1">
    <location>
        <begin position="47"/>
        <end position="78"/>
    </location>
</feature>